<evidence type="ECO:0000256" key="1">
    <source>
        <dbReference type="SAM" id="SignalP"/>
    </source>
</evidence>
<protein>
    <submittedName>
        <fullName evidence="3">PEP-CTERM sorting domain-containing protein</fullName>
    </submittedName>
</protein>
<dbReference type="EMBL" id="JBIGHW010000007">
    <property type="protein sequence ID" value="MFG6441862.1"/>
    <property type="molecule type" value="Genomic_DNA"/>
</dbReference>
<organism evidence="3 4">
    <name type="scientific">Pelomonas margarita</name>
    <dbReference type="NCBI Taxonomy" id="3299031"/>
    <lineage>
        <taxon>Bacteria</taxon>
        <taxon>Pseudomonadati</taxon>
        <taxon>Pseudomonadota</taxon>
        <taxon>Betaproteobacteria</taxon>
        <taxon>Burkholderiales</taxon>
        <taxon>Sphaerotilaceae</taxon>
        <taxon>Roseateles</taxon>
    </lineage>
</organism>
<name>A0ABW7FKL6_9BURK</name>
<reference evidence="3 4" key="1">
    <citation type="submission" date="2024-08" db="EMBL/GenBank/DDBJ databases">
        <authorList>
            <person name="Lu H."/>
        </authorList>
    </citation>
    <scope>NUCLEOTIDE SEQUENCE [LARGE SCALE GENOMIC DNA]</scope>
    <source>
        <strain evidence="3 4">LKC17W</strain>
    </source>
</reference>
<evidence type="ECO:0000313" key="3">
    <source>
        <dbReference type="EMBL" id="MFG6441862.1"/>
    </source>
</evidence>
<keyword evidence="4" id="KW-1185">Reference proteome</keyword>
<accession>A0ABW7FKL6</accession>
<dbReference type="NCBIfam" id="TIGR02595">
    <property type="entry name" value="PEP_CTERM"/>
    <property type="match status" value="1"/>
</dbReference>
<comment type="caution">
    <text evidence="3">The sequence shown here is derived from an EMBL/GenBank/DDBJ whole genome shotgun (WGS) entry which is preliminary data.</text>
</comment>
<keyword evidence="1" id="KW-0732">Signal</keyword>
<dbReference type="Proteomes" id="UP001606301">
    <property type="component" value="Unassembled WGS sequence"/>
</dbReference>
<sequence length="267" mass="26375">MRQAFFAALSLTLALGMAAPAAGAAEAATAEVSISNVVVTTVALDAEPWITGAWPWLVQNTGPGWPASGPATVAEASLGNAGLLDGSSGWLGSSRQAAVANGTASASASVRFSGGDLSSAGAATSFASASGGEVATATARLWDAAFMVGGRTRVVVNLTLDSLSATGQGGTAMALATLGIWHNASGAGFVNAEAQAIDAPDFSVAYNGPATLSVSWDNASSEVAVARITLLTSAQVLSATAAPVPEPAPAMLLALGLAALALRHRRR</sequence>
<dbReference type="Pfam" id="PF07589">
    <property type="entry name" value="PEP-CTERM"/>
    <property type="match status" value="1"/>
</dbReference>
<feature type="chain" id="PRO_5047542702" evidence="1">
    <location>
        <begin position="25"/>
        <end position="267"/>
    </location>
</feature>
<dbReference type="InterPro" id="IPR013424">
    <property type="entry name" value="Ice-binding_C"/>
</dbReference>
<gene>
    <name evidence="3" type="ORF">ACG0Z3_14350</name>
</gene>
<feature type="domain" description="Ice-binding protein C-terminal" evidence="2">
    <location>
        <begin position="243"/>
        <end position="266"/>
    </location>
</feature>
<evidence type="ECO:0000313" key="4">
    <source>
        <dbReference type="Proteomes" id="UP001606301"/>
    </source>
</evidence>
<dbReference type="RefSeq" id="WP_394398531.1">
    <property type="nucleotide sequence ID" value="NZ_JBIGHW010000007.1"/>
</dbReference>
<feature type="signal peptide" evidence="1">
    <location>
        <begin position="1"/>
        <end position="24"/>
    </location>
</feature>
<proteinExistence type="predicted"/>
<evidence type="ECO:0000259" key="2">
    <source>
        <dbReference type="Pfam" id="PF07589"/>
    </source>
</evidence>